<dbReference type="InterPro" id="IPR036182">
    <property type="entry name" value="PCuAC_sf"/>
</dbReference>
<dbReference type="InterPro" id="IPR058248">
    <property type="entry name" value="Lxx211020-like"/>
</dbReference>
<gene>
    <name evidence="1" type="ORF">GTW23_22395</name>
</gene>
<name>A0ABT1CXK9_9HYPH</name>
<protein>
    <submittedName>
        <fullName evidence="1">Copper chaperone PCu(A)C</fullName>
    </submittedName>
</protein>
<dbReference type="PANTHER" id="PTHR36302">
    <property type="entry name" value="BLR7088 PROTEIN"/>
    <property type="match status" value="1"/>
</dbReference>
<keyword evidence="2" id="KW-1185">Reference proteome</keyword>
<proteinExistence type="predicted"/>
<organism evidence="1 2">
    <name type="scientific">Hoeflea alexandrii</name>
    <dbReference type="NCBI Taxonomy" id="288436"/>
    <lineage>
        <taxon>Bacteria</taxon>
        <taxon>Pseudomonadati</taxon>
        <taxon>Pseudomonadota</taxon>
        <taxon>Alphaproteobacteria</taxon>
        <taxon>Hyphomicrobiales</taxon>
        <taxon>Rhizobiaceae</taxon>
        <taxon>Hoeflea</taxon>
    </lineage>
</organism>
<dbReference type="SUPFAM" id="SSF110087">
    <property type="entry name" value="DR1885-like metal-binding protein"/>
    <property type="match status" value="1"/>
</dbReference>
<evidence type="ECO:0000313" key="1">
    <source>
        <dbReference type="EMBL" id="MCO6410943.1"/>
    </source>
</evidence>
<dbReference type="PANTHER" id="PTHR36302:SF1">
    <property type="entry name" value="COPPER CHAPERONE PCU(A)C"/>
    <property type="match status" value="1"/>
</dbReference>
<dbReference type="Proteomes" id="UP001320715">
    <property type="component" value="Unassembled WGS sequence"/>
</dbReference>
<evidence type="ECO:0000313" key="2">
    <source>
        <dbReference type="Proteomes" id="UP001320715"/>
    </source>
</evidence>
<dbReference type="EMBL" id="JAAAML010000005">
    <property type="protein sequence ID" value="MCO6410943.1"/>
    <property type="molecule type" value="Genomic_DNA"/>
</dbReference>
<sequence>MAIWLISPPVTTPVAAEESVRVLDAWARASILASRPAAAYATIESATDDRLLGVTTPTADQVMIHAVEKDGDVSRMKLVGALAIPAGKRVTLAPGGMHMMLMGLHDKLDEGATFSMTLSFEKSGEVTVEVSVLGIAADGPENSEKGAGQ</sequence>
<accession>A0ABT1CXK9</accession>
<reference evidence="1 2" key="1">
    <citation type="submission" date="2020-01" db="EMBL/GenBank/DDBJ databases">
        <title>Genomes of bacteria type strains.</title>
        <authorList>
            <person name="Chen J."/>
            <person name="Zhu S."/>
            <person name="Yang J."/>
        </authorList>
    </citation>
    <scope>NUCLEOTIDE SEQUENCE [LARGE SCALE GENOMIC DNA]</scope>
    <source>
        <strain evidence="1 2">DSM 16655</strain>
    </source>
</reference>
<dbReference type="Pfam" id="PF04314">
    <property type="entry name" value="PCuAC"/>
    <property type="match status" value="1"/>
</dbReference>
<comment type="caution">
    <text evidence="1">The sequence shown here is derived from an EMBL/GenBank/DDBJ whole genome shotgun (WGS) entry which is preliminary data.</text>
</comment>
<dbReference type="Gene3D" id="2.60.40.1890">
    <property type="entry name" value="PCu(A)C copper chaperone"/>
    <property type="match status" value="1"/>
</dbReference>
<dbReference type="InterPro" id="IPR007410">
    <property type="entry name" value="LpqE-like"/>
</dbReference>